<dbReference type="SUPFAM" id="SSF53448">
    <property type="entry name" value="Nucleotide-diphospho-sugar transferases"/>
    <property type="match status" value="1"/>
</dbReference>
<comment type="catalytic activity">
    <reaction evidence="16">
        <text>N(4)-(alpha-D-Man-(1-&gt;3)-[alpha-D-Man-(1-&gt;3)-[alpha-D-Man-(1-&gt;6)]-alpha-D-Man-(1-&gt;6)]-beta-D-Man-(1-&gt;4)-beta-D-GlcNAc-(1-&gt;4)-beta-D-GlcNAc)-L-asparaginyl-[protein] (N-glucan mannose isomer 5A1,2) + UDP-N-acetyl-alpha-D-glucosamine = N(4)-{beta-D-GlcNAc-(1-&gt;2)-alpha-D-Man-(1-&gt;3)-[alpha-D-Man-(1-&gt;3)-[alpha-D-Man-(1-&gt;6)]-alpha-D-Man-(1-&gt;6)]-beta-D-Man-(1-&gt;4)-beta-D-GlcNAc-(1-&gt;4)-beta-D-GlcNAc}-L-asparaginyl-[protein] + UDP + H(+)</text>
        <dbReference type="Rhea" id="RHEA:11456"/>
        <dbReference type="Rhea" id="RHEA-COMP:14367"/>
        <dbReference type="Rhea" id="RHEA-COMP:14368"/>
        <dbReference type="ChEBI" id="CHEBI:15378"/>
        <dbReference type="ChEBI" id="CHEBI:57705"/>
        <dbReference type="ChEBI" id="CHEBI:58223"/>
        <dbReference type="ChEBI" id="CHEBI:59087"/>
        <dbReference type="ChEBI" id="CHEBI:60625"/>
        <dbReference type="EC" id="2.4.1.101"/>
    </reaction>
</comment>
<keyword evidence="8" id="KW-0479">Metal-binding</keyword>
<dbReference type="OrthoDB" id="440755at2759"/>
<keyword evidence="11" id="KW-0333">Golgi apparatus</keyword>
<keyword evidence="18" id="KW-1185">Reference proteome</keyword>
<keyword evidence="10" id="KW-1133">Transmembrane helix</keyword>
<dbReference type="GO" id="GO:0006487">
    <property type="term" value="P:protein N-linked glycosylation"/>
    <property type="evidence" value="ECO:0007669"/>
    <property type="project" value="TreeGrafter"/>
</dbReference>
<dbReference type="InterPro" id="IPR052261">
    <property type="entry name" value="Glycosyltransferase_13"/>
</dbReference>
<dbReference type="EC" id="2.4.1.101" evidence="14"/>
<evidence type="ECO:0000256" key="5">
    <source>
        <dbReference type="ARBA" id="ARBA00022676"/>
    </source>
</evidence>
<dbReference type="OMA" id="GRCFRIE"/>
<dbReference type="GeneID" id="9052894"/>
<keyword evidence="13" id="KW-0464">Manganese</keyword>
<evidence type="ECO:0000256" key="6">
    <source>
        <dbReference type="ARBA" id="ARBA00022679"/>
    </source>
</evidence>
<dbReference type="InterPro" id="IPR029044">
    <property type="entry name" value="Nucleotide-diphossugar_trans"/>
</dbReference>
<dbReference type="PANTHER" id="PTHR10468">
    <property type="entry name" value="PROTEIN O-LINKED-MANNOSE BETA-1,2-N-ACETYLGLUCOSAMINYLTRANSFERASE 1/ALPHA-1,3-MANNOSYL-GLYCOPROTEIN 2-BETA-N-ACETYLGLUCOSAMINYLTRANSFERASE"/>
    <property type="match status" value="1"/>
</dbReference>
<dbReference type="RefSeq" id="XP_002785093.1">
    <property type="nucleotide sequence ID" value="XM_002785047.1"/>
</dbReference>
<evidence type="ECO:0000256" key="7">
    <source>
        <dbReference type="ARBA" id="ARBA00022692"/>
    </source>
</evidence>
<evidence type="ECO:0000256" key="13">
    <source>
        <dbReference type="ARBA" id="ARBA00023211"/>
    </source>
</evidence>
<comment type="cofactor">
    <cofactor evidence="1">
        <name>Mn(2+)</name>
        <dbReference type="ChEBI" id="CHEBI:29035"/>
    </cofactor>
</comment>
<reference evidence="17 18" key="1">
    <citation type="submission" date="2008-07" db="EMBL/GenBank/DDBJ databases">
        <authorList>
            <person name="El-Sayed N."/>
            <person name="Caler E."/>
            <person name="Inman J."/>
            <person name="Amedeo P."/>
            <person name="Hass B."/>
            <person name="Wortman J."/>
        </authorList>
    </citation>
    <scope>NUCLEOTIDE SEQUENCE [LARGE SCALE GENOMIC DNA]</scope>
    <source>
        <strain evidence="18">ATCC 50983 / TXsc</strain>
    </source>
</reference>
<evidence type="ECO:0000256" key="14">
    <source>
        <dbReference type="ARBA" id="ARBA00038949"/>
    </source>
</evidence>
<protein>
    <recommendedName>
        <fullName evidence="14">alpha-1,3-mannosyl-glycoprotein 2-beta-N-acetylglucosaminyltransferase</fullName>
        <ecNumber evidence="14">2.4.1.101</ecNumber>
    </recommendedName>
    <alternativeName>
        <fullName evidence="15">N-glycosyl-oligosaccharide-glycoprotein N-acetylglucosaminyltransferase I</fullName>
    </alternativeName>
</protein>
<evidence type="ECO:0000256" key="12">
    <source>
        <dbReference type="ARBA" id="ARBA00023136"/>
    </source>
</evidence>
<evidence type="ECO:0000256" key="10">
    <source>
        <dbReference type="ARBA" id="ARBA00022989"/>
    </source>
</evidence>
<name>C5KF87_PERM5</name>
<accession>C5KF87</accession>
<evidence type="ECO:0000313" key="18">
    <source>
        <dbReference type="Proteomes" id="UP000007800"/>
    </source>
</evidence>
<comment type="similarity">
    <text evidence="4">Belongs to the glycosyltransferase 13 family.</text>
</comment>
<dbReference type="GO" id="GO:0003827">
    <property type="term" value="F:alpha-1,3-mannosylglycoprotein 2-beta-N-acetylglucosaminyltransferase activity"/>
    <property type="evidence" value="ECO:0007669"/>
    <property type="project" value="UniProtKB-EC"/>
</dbReference>
<dbReference type="Gene3D" id="3.90.550.10">
    <property type="entry name" value="Spore Coat Polysaccharide Biosynthesis Protein SpsA, Chain A"/>
    <property type="match status" value="1"/>
</dbReference>
<evidence type="ECO:0000256" key="15">
    <source>
        <dbReference type="ARBA" id="ARBA00041712"/>
    </source>
</evidence>
<gene>
    <name evidence="17" type="ORF">Pmar_PMAR004741</name>
</gene>
<dbReference type="EMBL" id="GG672691">
    <property type="protein sequence ID" value="EER16889.1"/>
    <property type="molecule type" value="Genomic_DNA"/>
</dbReference>
<organism evidence="18">
    <name type="scientific">Perkinsus marinus (strain ATCC 50983 / TXsc)</name>
    <dbReference type="NCBI Taxonomy" id="423536"/>
    <lineage>
        <taxon>Eukaryota</taxon>
        <taxon>Sar</taxon>
        <taxon>Alveolata</taxon>
        <taxon>Perkinsozoa</taxon>
        <taxon>Perkinsea</taxon>
        <taxon>Perkinsida</taxon>
        <taxon>Perkinsidae</taxon>
        <taxon>Perkinsus</taxon>
    </lineage>
</organism>
<dbReference type="FunFam" id="3.90.550.10:FF:000252">
    <property type="entry name" value="Protein O-linked-mannose beta-1,2-N-acetylglucosaminyltransferase 1"/>
    <property type="match status" value="1"/>
</dbReference>
<comment type="subcellular location">
    <subcellularLocation>
        <location evidence="2">Golgi apparatus membrane</location>
        <topology evidence="2">Single-pass type II membrane protein</topology>
    </subcellularLocation>
</comment>
<evidence type="ECO:0000256" key="11">
    <source>
        <dbReference type="ARBA" id="ARBA00023034"/>
    </source>
</evidence>
<dbReference type="UniPathway" id="UPA00378"/>
<dbReference type="AlphaFoldDB" id="C5KF87"/>
<dbReference type="PANTHER" id="PTHR10468:SF0">
    <property type="entry name" value="ALPHA-1,3-MANNOSYL-GLYCOPROTEIN 2-BETA-N-ACETYLGLUCOSAMINYLTRANSFERASE"/>
    <property type="match status" value="1"/>
</dbReference>
<keyword evidence="9" id="KW-0735">Signal-anchor</keyword>
<evidence type="ECO:0000256" key="9">
    <source>
        <dbReference type="ARBA" id="ARBA00022968"/>
    </source>
</evidence>
<comment type="pathway">
    <text evidence="3">Protein modification; protein glycosylation.</text>
</comment>
<keyword evidence="6 17" id="KW-0808">Transferase</keyword>
<evidence type="ECO:0000256" key="3">
    <source>
        <dbReference type="ARBA" id="ARBA00004922"/>
    </source>
</evidence>
<evidence type="ECO:0000256" key="16">
    <source>
        <dbReference type="ARBA" id="ARBA00049421"/>
    </source>
</evidence>
<sequence length="262" mass="30205">MRHEQGNGNGYEKLAQHYGWALGRMFEYLGFKQVIILEEDMEIAPDFFNYFLATSTLINADPKLYCVSAWNDNGYGSSVDDAEMVYRSEFFPGLGWMLTADLWNEVKSRWPSGYWDEFMRRPDVRKGRHCLRPEISRSYTFGEEGQSQGQYFAAHLSRIKLNTELIDFISNAPRLLHHVRNEELFDQWLINQMTTCVQVTLMSLDGELSSSAGRCFRIEYRDSMYEGAFGAAAKILTARESSPKFTIISIDDIKMIADSEDI</sequence>
<evidence type="ECO:0000256" key="8">
    <source>
        <dbReference type="ARBA" id="ARBA00022723"/>
    </source>
</evidence>
<evidence type="ECO:0000313" key="17">
    <source>
        <dbReference type="EMBL" id="EER16889.1"/>
    </source>
</evidence>
<dbReference type="GO" id="GO:0046872">
    <property type="term" value="F:metal ion binding"/>
    <property type="evidence" value="ECO:0007669"/>
    <property type="project" value="UniProtKB-KW"/>
</dbReference>
<dbReference type="GO" id="GO:0000139">
    <property type="term" value="C:Golgi membrane"/>
    <property type="evidence" value="ECO:0007669"/>
    <property type="project" value="UniProtKB-SubCell"/>
</dbReference>
<evidence type="ECO:0000256" key="1">
    <source>
        <dbReference type="ARBA" id="ARBA00001936"/>
    </source>
</evidence>
<keyword evidence="5 17" id="KW-0328">Glycosyltransferase</keyword>
<keyword evidence="7" id="KW-0812">Transmembrane</keyword>
<evidence type="ECO:0000256" key="4">
    <source>
        <dbReference type="ARBA" id="ARBA00006492"/>
    </source>
</evidence>
<dbReference type="Pfam" id="PF03071">
    <property type="entry name" value="GNT-I"/>
    <property type="match status" value="1"/>
</dbReference>
<evidence type="ECO:0000256" key="2">
    <source>
        <dbReference type="ARBA" id="ARBA00004323"/>
    </source>
</evidence>
<proteinExistence type="inferred from homology"/>
<dbReference type="InterPro" id="IPR004139">
    <property type="entry name" value="Glyco_trans_13"/>
</dbReference>
<dbReference type="Proteomes" id="UP000007800">
    <property type="component" value="Unassembled WGS sequence"/>
</dbReference>
<keyword evidence="12" id="KW-0472">Membrane</keyword>
<dbReference type="InParanoid" id="C5KF87"/>